<evidence type="ECO:0000256" key="6">
    <source>
        <dbReference type="ARBA" id="ARBA00022741"/>
    </source>
</evidence>
<comment type="caution">
    <text evidence="16">The sequence shown here is derived from an EMBL/GenBank/DDBJ whole genome shotgun (WGS) entry which is preliminary data.</text>
</comment>
<dbReference type="PANTHER" id="PTHR11139:SF69">
    <property type="entry name" value="SERINE_THREONINE-PROTEIN KINASE ATR"/>
    <property type="match status" value="1"/>
</dbReference>
<dbReference type="EC" id="2.7.11.1" evidence="3"/>
<dbReference type="GO" id="GO:0000723">
    <property type="term" value="P:telomere maintenance"/>
    <property type="evidence" value="ECO:0007669"/>
    <property type="project" value="TreeGrafter"/>
</dbReference>
<keyword evidence="7" id="KW-0227">DNA damage</keyword>
<dbReference type="InterPro" id="IPR011009">
    <property type="entry name" value="Kinase-like_dom_sf"/>
</dbReference>
<dbReference type="InterPro" id="IPR003152">
    <property type="entry name" value="FATC_dom"/>
</dbReference>
<dbReference type="GO" id="GO:0005634">
    <property type="term" value="C:nucleus"/>
    <property type="evidence" value="ECO:0007669"/>
    <property type="project" value="UniProtKB-SubCell"/>
</dbReference>
<dbReference type="PROSITE" id="PS50290">
    <property type="entry name" value="PI3_4_KINASE_3"/>
    <property type="match status" value="1"/>
</dbReference>
<dbReference type="InterPro" id="IPR003151">
    <property type="entry name" value="PIK-rel_kinase_FAT"/>
</dbReference>
<dbReference type="InterPro" id="IPR050517">
    <property type="entry name" value="DDR_Repair_Kinase"/>
</dbReference>
<evidence type="ECO:0000256" key="4">
    <source>
        <dbReference type="ARBA" id="ARBA00022527"/>
    </source>
</evidence>
<dbReference type="GO" id="GO:0005694">
    <property type="term" value="C:chromosome"/>
    <property type="evidence" value="ECO:0007669"/>
    <property type="project" value="TreeGrafter"/>
</dbReference>
<evidence type="ECO:0000256" key="9">
    <source>
        <dbReference type="ARBA" id="ARBA00022840"/>
    </source>
</evidence>
<keyword evidence="10" id="KW-0234">DNA repair</keyword>
<dbReference type="PROSITE" id="PS51190">
    <property type="entry name" value="FATC"/>
    <property type="match status" value="1"/>
</dbReference>
<gene>
    <name evidence="16" type="ORF">LOD99_10602</name>
</gene>
<dbReference type="Pfam" id="PF02260">
    <property type="entry name" value="FATC"/>
    <property type="match status" value="1"/>
</dbReference>
<dbReference type="SMART" id="SM00146">
    <property type="entry name" value="PI3Kc"/>
    <property type="match status" value="1"/>
</dbReference>
<dbReference type="InterPro" id="IPR036940">
    <property type="entry name" value="PI3/4_kinase_cat_sf"/>
</dbReference>
<keyword evidence="8 16" id="KW-0418">Kinase</keyword>
<evidence type="ECO:0000313" key="16">
    <source>
        <dbReference type="EMBL" id="KAI6659823.1"/>
    </source>
</evidence>
<dbReference type="InterPro" id="IPR000403">
    <property type="entry name" value="PI3/4_kinase_cat_dom"/>
</dbReference>
<dbReference type="Gene3D" id="1.10.1070.11">
    <property type="entry name" value="Phosphatidylinositol 3-/4-kinase, catalytic domain"/>
    <property type="match status" value="1"/>
</dbReference>
<evidence type="ECO:0000259" key="15">
    <source>
        <dbReference type="PROSITE" id="PS51190"/>
    </source>
</evidence>
<evidence type="ECO:0000256" key="12">
    <source>
        <dbReference type="ARBA" id="ARBA00024420"/>
    </source>
</evidence>
<evidence type="ECO:0000259" key="14">
    <source>
        <dbReference type="PROSITE" id="PS51189"/>
    </source>
</evidence>
<dbReference type="SUPFAM" id="SSF56112">
    <property type="entry name" value="Protein kinase-like (PK-like)"/>
    <property type="match status" value="1"/>
</dbReference>
<dbReference type="Pfam" id="PF25030">
    <property type="entry name" value="M-HEAT_ATR"/>
    <property type="match status" value="1"/>
</dbReference>
<dbReference type="GO" id="GO:0004674">
    <property type="term" value="F:protein serine/threonine kinase activity"/>
    <property type="evidence" value="ECO:0007669"/>
    <property type="project" value="UniProtKB-KW"/>
</dbReference>
<dbReference type="InterPro" id="IPR014009">
    <property type="entry name" value="PIK_FAT"/>
</dbReference>
<name>A0AAV7KF59_9METZ</name>
<keyword evidence="9" id="KW-0067">ATP-binding</keyword>
<feature type="domain" description="PI3K/PI4K catalytic" evidence="13">
    <location>
        <begin position="2246"/>
        <end position="2573"/>
    </location>
</feature>
<dbReference type="InterPro" id="IPR057564">
    <property type="entry name" value="HEAT_ATR"/>
</dbReference>
<comment type="subcellular location">
    <subcellularLocation>
        <location evidence="1">Nucleus</location>
    </subcellularLocation>
</comment>
<keyword evidence="4" id="KW-0723">Serine/threonine-protein kinase</keyword>
<protein>
    <recommendedName>
        <fullName evidence="12">Serine/threonine-protein kinase ATR</fullName>
        <ecNumber evidence="3">2.7.11.1</ecNumber>
    </recommendedName>
</protein>
<evidence type="ECO:0000256" key="7">
    <source>
        <dbReference type="ARBA" id="ARBA00022763"/>
    </source>
</evidence>
<dbReference type="SMART" id="SM01343">
    <property type="entry name" value="FATC"/>
    <property type="match status" value="1"/>
</dbReference>
<dbReference type="Pfam" id="PF00454">
    <property type="entry name" value="PI3_PI4_kinase"/>
    <property type="match status" value="1"/>
</dbReference>
<dbReference type="Pfam" id="PF08064">
    <property type="entry name" value="UME"/>
    <property type="match status" value="1"/>
</dbReference>
<feature type="domain" description="FATC" evidence="15">
    <location>
        <begin position="2557"/>
        <end position="2589"/>
    </location>
</feature>
<keyword evidence="5" id="KW-0808">Transferase</keyword>
<dbReference type="InterPro" id="IPR012993">
    <property type="entry name" value="UME"/>
</dbReference>
<dbReference type="Pfam" id="PF02259">
    <property type="entry name" value="FAT"/>
    <property type="match status" value="1"/>
</dbReference>
<evidence type="ECO:0000256" key="11">
    <source>
        <dbReference type="ARBA" id="ARBA00023242"/>
    </source>
</evidence>
<proteinExistence type="inferred from homology"/>
<dbReference type="EMBL" id="JAKMXF010000046">
    <property type="protein sequence ID" value="KAI6659823.1"/>
    <property type="molecule type" value="Genomic_DNA"/>
</dbReference>
<evidence type="ECO:0000256" key="3">
    <source>
        <dbReference type="ARBA" id="ARBA00012513"/>
    </source>
</evidence>
<dbReference type="InterPro" id="IPR018936">
    <property type="entry name" value="PI3/4_kinase_CS"/>
</dbReference>
<comment type="similarity">
    <text evidence="2">Belongs to the PI3/PI4-kinase family. ATM subfamily.</text>
</comment>
<reference evidence="16 17" key="1">
    <citation type="journal article" date="2023" name="BMC Biol.">
        <title>The compact genome of the sponge Oopsacas minuta (Hexactinellida) is lacking key metazoan core genes.</title>
        <authorList>
            <person name="Santini S."/>
            <person name="Schenkelaars Q."/>
            <person name="Jourda C."/>
            <person name="Duchesne M."/>
            <person name="Belahbib H."/>
            <person name="Rocher C."/>
            <person name="Selva M."/>
            <person name="Riesgo A."/>
            <person name="Vervoort M."/>
            <person name="Leys S.P."/>
            <person name="Kodjabachian L."/>
            <person name="Le Bivic A."/>
            <person name="Borchiellini C."/>
            <person name="Claverie J.M."/>
            <person name="Renard E."/>
        </authorList>
    </citation>
    <scope>NUCLEOTIDE SEQUENCE [LARGE SCALE GENOMIC DNA]</scope>
    <source>
        <strain evidence="16">SPO-2</strain>
    </source>
</reference>
<dbReference type="GO" id="GO:0006281">
    <property type="term" value="P:DNA repair"/>
    <property type="evidence" value="ECO:0007669"/>
    <property type="project" value="UniProtKB-KW"/>
</dbReference>
<evidence type="ECO:0000259" key="13">
    <source>
        <dbReference type="PROSITE" id="PS50290"/>
    </source>
</evidence>
<dbReference type="PROSITE" id="PS51189">
    <property type="entry name" value="FAT"/>
    <property type="match status" value="1"/>
</dbReference>
<evidence type="ECO:0000256" key="8">
    <source>
        <dbReference type="ARBA" id="ARBA00022777"/>
    </source>
</evidence>
<feature type="domain" description="FAT" evidence="14">
    <location>
        <begin position="1559"/>
        <end position="2136"/>
    </location>
</feature>
<dbReference type="GO" id="GO:0005524">
    <property type="term" value="F:ATP binding"/>
    <property type="evidence" value="ECO:0007669"/>
    <property type="project" value="UniProtKB-KW"/>
</dbReference>
<organism evidence="16 17">
    <name type="scientific">Oopsacas minuta</name>
    <dbReference type="NCBI Taxonomy" id="111878"/>
    <lineage>
        <taxon>Eukaryota</taxon>
        <taxon>Metazoa</taxon>
        <taxon>Porifera</taxon>
        <taxon>Hexactinellida</taxon>
        <taxon>Hexasterophora</taxon>
        <taxon>Lyssacinosida</taxon>
        <taxon>Leucopsacidae</taxon>
        <taxon>Oopsacas</taxon>
    </lineage>
</organism>
<keyword evidence="11" id="KW-0539">Nucleus</keyword>
<evidence type="ECO:0000256" key="2">
    <source>
        <dbReference type="ARBA" id="ARBA00010769"/>
    </source>
</evidence>
<dbReference type="Gene3D" id="3.30.1010.10">
    <property type="entry name" value="Phosphatidylinositol 3-kinase Catalytic Subunit, Chain A, domain 4"/>
    <property type="match status" value="1"/>
</dbReference>
<keyword evidence="17" id="KW-1185">Reference proteome</keyword>
<dbReference type="InterPro" id="IPR056802">
    <property type="entry name" value="ATR-like_M-HEAT"/>
</dbReference>
<dbReference type="PROSITE" id="PS00916">
    <property type="entry name" value="PI3_4_KINASE_2"/>
    <property type="match status" value="1"/>
</dbReference>
<evidence type="ECO:0000313" key="17">
    <source>
        <dbReference type="Proteomes" id="UP001165289"/>
    </source>
</evidence>
<dbReference type="GO" id="GO:0000077">
    <property type="term" value="P:DNA damage checkpoint signaling"/>
    <property type="evidence" value="ECO:0007669"/>
    <property type="project" value="TreeGrafter"/>
</dbReference>
<dbReference type="Proteomes" id="UP001165289">
    <property type="component" value="Unassembled WGS sequence"/>
</dbReference>
<sequence length="2589" mass="297482">MTQNADATQKLKLIQHFTYLLFKTFANQDTPKISQAYNHLLSNDGIFFSRYLTCEVHEHLMLSYLENILHMLRITDVENQQLCDGVYKLIYLLVDISITQDFELVRPCDRFLRLFVDLSEAILTINEHGDVFYYPLEFVHFQYDYSKCSNLLPFSKYVPLLAESNEQVIALFIHSLRIITSLHKLIRHFKHRSPKLYNMVSVYQLWNELGRNDIRISTELVSLGTAICLSEFYPVNPPLDTTLLDELKSFLSMLTGEAFHKLYHAHSQDSVFHLFVDKVCRAMEVFKIAISELNSHEDNFIRTLATQLSISLFSPSTLSLPSSIAFVVSQLLHDCLLISPSSSLPNISLIDTWHRSSSLCHASLLPIVLAPSLFSYTHLRSLYVGYPHNPYAILYTLASAHMPNIHEYSSGGYGSVDKLNLDMTVLGMLLDTTLRLVTSSFTPRFCSLSEKLSNYKTDELNSKSDVAEFCSMIADTLLGFSDRFCSDYESLPAVKGASILLLHTSECYASIICIYSSKLFQTPPDPDYITSLFLCIETLAKSPHTDLSEDIIIGITRVMTVLAAMESRPKELYIIFQKLFPSMTSLSPRLMLALTSSLPILLKCLPDHLADKIGDGYSELIPNCDTADEWIEFSLELAASIPIITTLLAYPSLTTVKTCTLTSYHSLPLFSSIYTVQILAVDQRSLGYFIQQAEDFLKIVQSFFVSRKLSLPIQAVVITSLFEISFILPTKHPFIPTLLNHILRSSSHALAFLLTKPLQQHLIKVKAYADEFMNRQWSLLDHPSLALLLETSKNIIYDTANSHDKLLPIQFSSDLVFGLNQLGRLHEAIATFRFILQFVFMKDVHDEVCHKVRIMLKGHGDVLVTSMEQKLRDCAFAAVPDFIARQVFKQEQGHEQLADHLNHLTAALDLGNIKNLLEHMLSRLVQLSFMLNLSDDKKLQVFKFIAKHTQRSVSDLLQYNLSNLYSDLIINSQNAEKVNSRIVFLKNNCDDLPGAIKIVENELFSKLALNYSQDAAAVNGGVNLYYSIAYPKPYQGQQAKIEDLINTRFLSMLKCLEDLNNCSSNEQQLVFVKSLNELIPLLDPKCISTAPHKLMASLTTFLQHREVSIVKASFTAWETFTSNLSLSRSDPIWIHIIVTLYNFMCHENVGHLLIPLYTELLFKDECVLCSSSSYVYTASLPADQHFDELRAKLAPFLDKVNEISLTVRLEHAHKGLSHEALSVRKFALEALLPLIESNIFDISQLIMSGPFVDRTISSLIQTLTRSFGLKQDQMNIQLTKCIGALGAVDPSRLSIERRRQESSSILICTNITSNAVCAIQILTELTTYLATNTIHSDDQDFVSLSIQQVLTAYKIPDTKNDIRRVVENNIDKHVWHVIQPYLDSRYILHDNPSVHDEELENLDIRFLSPIYRSEITKTYNHWLSRFCKRLSSFVLHPSAKLLFQACSRLIAQINPNIGFMLLPHMIVHIMLDDLFESNRRNCILEVVFKEFEFVLNIAESELVQPSLKPAETTHLKLIIETILNVFNFLSQLKENQRGKLSRENFKMLDYLSSKVSFLQLVNLSKYCNIFPLALRYLEQHILKENLNLEGNPDIRIKLGDLYRLLEDRESIVGLKEYRPELPSLEESILEQLYEKNISGVLSLYKSGIQRQPDQLAFQIGLIETQLDFGFIYDAKLQLNQFMCEGLEMKEELLPLQLEACWKLSQWEELDKFVRRRGGELLGLDEVLYSNSQTNWRIGLGVLLNCAQRREEIEFFEQLEGMRKQRSSILSTHSFKCVSNDECYQELVRLCMLKELEEGARLLLFSGQESITDSQQELLCRWDRSILCTRNSFKIREPILSLRKAILSMSPLVEKTFSFDLEIAKLSRRCGISQPADTALSKLEHFQQNDPLWLLSNLEKAKYISKFGSGALFKLFSSAAVQHLEKILSIANAVTDVSPEVQDYWDSLIRKVKLLKFRCLLDQTFRDVSSILDNLEQFVNDSPHLDKALFTLAEFQFELATEVYSEYSVTEEPENTLKFTATQQAILNYFKLVRQNTKYMITTMPKAISLWLMTANTLYSIQNCSQIESFFKKLNSSVMDYCYQLQPYHFYCAFSVLLSHLPGTDGNTFYVLAKIIHYVYSHYPTICIWLMISFSNSTNQLCINRIESIFKSDGIENITTEKRHYLLELYERTKKLTKLFFQFPGKDESRVKLSSHYTKLIHWNRELYHFPNSPEFPKIVVPIEHCFQFPINSLNSSIDNLPTISHFTDYCFCFLTLRVPKKIRVQASNGNIYEHIYKQEDDIRKDQRSMEIFMHMNLLMKKDPRCNEGLTFIRTYAVVILSEQCGLIEFVQNRAEMKKLIIELYKHADQPVLKEDIDTRCRIDYKNLDNLSASNTKLLEMCTPPVFHKWFYNTFPIATDWYLARQEYTRSIAVMSMAGYIMGLGDRHLENMLISTQTGNVMHVDFGYLFREAESLPIPESVPYRLTQNILDGMGVLQHEGCFRRTCENVLRCFRNGYQTLFPILQNMNFSVNDVRVVGPNVPQSSRNNLQATIIAKREKKIKGVHLRLKGYCEDERSILSVESQVEFTIQKATDLYSLMRMFGLWMPFI</sequence>
<evidence type="ECO:0000256" key="10">
    <source>
        <dbReference type="ARBA" id="ARBA00023204"/>
    </source>
</evidence>
<keyword evidence="6" id="KW-0547">Nucleotide-binding</keyword>
<dbReference type="Pfam" id="PF23593">
    <property type="entry name" value="HEAT_ATR"/>
    <property type="match status" value="1"/>
</dbReference>
<evidence type="ECO:0000256" key="1">
    <source>
        <dbReference type="ARBA" id="ARBA00004123"/>
    </source>
</evidence>
<dbReference type="PANTHER" id="PTHR11139">
    <property type="entry name" value="ATAXIA TELANGIECTASIA MUTATED ATM -RELATED"/>
    <property type="match status" value="1"/>
</dbReference>
<accession>A0AAV7KF59</accession>
<evidence type="ECO:0000256" key="5">
    <source>
        <dbReference type="ARBA" id="ARBA00022679"/>
    </source>
</evidence>